<evidence type="ECO:0000313" key="5">
    <source>
        <dbReference type="EMBL" id="OZJ01679.1"/>
    </source>
</evidence>
<evidence type="ECO:0000313" key="6">
    <source>
        <dbReference type="Proteomes" id="UP000242875"/>
    </source>
</evidence>
<sequence length="504" mass="56949">MPTPRVAIIGGGPSGIAAAIQLKRQLGIETVTIFEKSDKIGDWTYKYSYQPEILAYFTRVYHEFGMTSKARLGVVVPEISWSDERQVWTVTLMNAKTRELIGKEEFEVVVSAIGGLHIPSFPDIKGRLSYKGESFHSAQWNHKVDLKDKKVAVIGNACSAAQFVPEIAKEVKELHVYQRTPNYMVPRRNFKFPWWLKLVFRYVPGAQRLWRLAGFIASEMSQLAFRRHGGIVAKLATYAVALPHLRRLIKDPELRAKLTPKYAFGCKRVIVSDDYYPALTRPNVHLITERINEITEDGITSGREEKGQLVPTHRDYDVIIYGTGFEVRRFLSQLKIHGKAGLDLGEFWTLAGGVDAFKGTMVPGFPNFFTMLGPNTALGHYSVIFQIECQIDLMIRVLRKIMKDGKGSVEPTKDAYLKYNQYLQKKMGTTVWSAGGCDSWYKTESGKVTTVWPGTCTEFMLDMRRGSWNDYTMEGPKDWDKPKANLSFLLGSLVLGVVAVTASY</sequence>
<name>A0A261XTJ3_9FUNG</name>
<keyword evidence="2" id="KW-0285">Flavoprotein</keyword>
<dbReference type="InterPro" id="IPR051209">
    <property type="entry name" value="FAD-bind_Monooxygenase_sf"/>
</dbReference>
<dbReference type="OrthoDB" id="74360at2759"/>
<dbReference type="InterPro" id="IPR036188">
    <property type="entry name" value="FAD/NAD-bd_sf"/>
</dbReference>
<dbReference type="Pfam" id="PF00743">
    <property type="entry name" value="FMO-like"/>
    <property type="match status" value="1"/>
</dbReference>
<dbReference type="GO" id="GO:0050660">
    <property type="term" value="F:flavin adenine dinucleotide binding"/>
    <property type="evidence" value="ECO:0007669"/>
    <property type="project" value="InterPro"/>
</dbReference>
<dbReference type="AlphaFoldDB" id="A0A261XTJ3"/>
<keyword evidence="4" id="KW-0560">Oxidoreductase</keyword>
<dbReference type="Pfam" id="PF13450">
    <property type="entry name" value="NAD_binding_8"/>
    <property type="match status" value="1"/>
</dbReference>
<comment type="similarity">
    <text evidence="1">Belongs to the FAD-binding monooxygenase family.</text>
</comment>
<evidence type="ECO:0000256" key="2">
    <source>
        <dbReference type="ARBA" id="ARBA00022630"/>
    </source>
</evidence>
<keyword evidence="3" id="KW-0274">FAD</keyword>
<accession>A0A261XTJ3</accession>
<protein>
    <recommendedName>
        <fullName evidence="7">FAD/NAD(P)-binding domain-containing protein</fullName>
    </recommendedName>
</protein>
<dbReference type="PRINTS" id="PR00469">
    <property type="entry name" value="PNDRDTASEII"/>
</dbReference>
<gene>
    <name evidence="5" type="ORF">BZG36_05482</name>
</gene>
<dbReference type="InterPro" id="IPR020946">
    <property type="entry name" value="Flavin_mOase-like"/>
</dbReference>
<dbReference type="GO" id="GO:0004499">
    <property type="term" value="F:N,N-dimethylaniline monooxygenase activity"/>
    <property type="evidence" value="ECO:0007669"/>
    <property type="project" value="InterPro"/>
</dbReference>
<dbReference type="Gene3D" id="3.50.50.60">
    <property type="entry name" value="FAD/NAD(P)-binding domain"/>
    <property type="match status" value="3"/>
</dbReference>
<dbReference type="PANTHER" id="PTHR42877:SF4">
    <property type="entry name" value="FAD_NAD(P)-BINDING DOMAIN-CONTAINING PROTEIN-RELATED"/>
    <property type="match status" value="1"/>
</dbReference>
<dbReference type="EMBL" id="MVBO01000266">
    <property type="protein sequence ID" value="OZJ01679.1"/>
    <property type="molecule type" value="Genomic_DNA"/>
</dbReference>
<dbReference type="SUPFAM" id="SSF51905">
    <property type="entry name" value="FAD/NAD(P)-binding domain"/>
    <property type="match status" value="1"/>
</dbReference>
<reference evidence="5 6" key="1">
    <citation type="journal article" date="2017" name="Mycologia">
        <title>Bifiguratus adelaidae, gen. et sp. nov., a new member of Mucoromycotina in endophytic and soil-dwelling habitats.</title>
        <authorList>
            <person name="Torres-Cruz T.J."/>
            <person name="Billingsley Tobias T.L."/>
            <person name="Almatruk M."/>
            <person name="Hesse C."/>
            <person name="Kuske C.R."/>
            <person name="Desiro A."/>
            <person name="Benucci G.M."/>
            <person name="Bonito G."/>
            <person name="Stajich J.E."/>
            <person name="Dunlap C."/>
            <person name="Arnold A.E."/>
            <person name="Porras-Alfaro A."/>
        </authorList>
    </citation>
    <scope>NUCLEOTIDE SEQUENCE [LARGE SCALE GENOMIC DNA]</scope>
    <source>
        <strain evidence="5 6">AZ0501</strain>
    </source>
</reference>
<evidence type="ECO:0000256" key="1">
    <source>
        <dbReference type="ARBA" id="ARBA00010139"/>
    </source>
</evidence>
<dbReference type="GO" id="GO:0050661">
    <property type="term" value="F:NADP binding"/>
    <property type="evidence" value="ECO:0007669"/>
    <property type="project" value="InterPro"/>
</dbReference>
<feature type="non-terminal residue" evidence="5">
    <location>
        <position position="504"/>
    </location>
</feature>
<evidence type="ECO:0000256" key="3">
    <source>
        <dbReference type="ARBA" id="ARBA00022827"/>
    </source>
</evidence>
<organism evidence="5 6">
    <name type="scientific">Bifiguratus adelaidae</name>
    <dbReference type="NCBI Taxonomy" id="1938954"/>
    <lineage>
        <taxon>Eukaryota</taxon>
        <taxon>Fungi</taxon>
        <taxon>Fungi incertae sedis</taxon>
        <taxon>Mucoromycota</taxon>
        <taxon>Mucoromycotina</taxon>
        <taxon>Endogonomycetes</taxon>
        <taxon>Endogonales</taxon>
        <taxon>Endogonales incertae sedis</taxon>
        <taxon>Bifiguratus</taxon>
    </lineage>
</organism>
<proteinExistence type="inferred from homology"/>
<keyword evidence="6" id="KW-1185">Reference proteome</keyword>
<dbReference type="PRINTS" id="PR00368">
    <property type="entry name" value="FADPNR"/>
</dbReference>
<evidence type="ECO:0008006" key="7">
    <source>
        <dbReference type="Google" id="ProtNLM"/>
    </source>
</evidence>
<comment type="caution">
    <text evidence="5">The sequence shown here is derived from an EMBL/GenBank/DDBJ whole genome shotgun (WGS) entry which is preliminary data.</text>
</comment>
<evidence type="ECO:0000256" key="4">
    <source>
        <dbReference type="ARBA" id="ARBA00023002"/>
    </source>
</evidence>
<dbReference type="Proteomes" id="UP000242875">
    <property type="component" value="Unassembled WGS sequence"/>
</dbReference>
<dbReference type="PANTHER" id="PTHR42877">
    <property type="entry name" value="L-ORNITHINE N(5)-MONOOXYGENASE-RELATED"/>
    <property type="match status" value="1"/>
</dbReference>